<dbReference type="GO" id="GO:0090433">
    <property type="term" value="F:palmitoyl-CoA ligase activity"/>
    <property type="evidence" value="ECO:0007669"/>
    <property type="project" value="TreeGrafter"/>
</dbReference>
<dbReference type="GO" id="GO:0030182">
    <property type="term" value="P:neuron differentiation"/>
    <property type="evidence" value="ECO:0007669"/>
    <property type="project" value="TreeGrafter"/>
</dbReference>
<dbReference type="PROSITE" id="PS00455">
    <property type="entry name" value="AMP_BINDING"/>
    <property type="match status" value="1"/>
</dbReference>
<evidence type="ECO:0000256" key="3">
    <source>
        <dbReference type="ARBA" id="ARBA00022741"/>
    </source>
</evidence>
<dbReference type="GO" id="GO:0035336">
    <property type="term" value="P:long-chain fatty-acyl-CoA metabolic process"/>
    <property type="evidence" value="ECO:0007669"/>
    <property type="project" value="TreeGrafter"/>
</dbReference>
<dbReference type="EC" id="6.2.1.3" evidence="7"/>
<dbReference type="SUPFAM" id="SSF56801">
    <property type="entry name" value="Acetyl-CoA synthetase-like"/>
    <property type="match status" value="1"/>
</dbReference>
<comment type="similarity">
    <text evidence="1">Belongs to the ATP-dependent AMP-binding enzyme family.</text>
</comment>
<sequence length="718" mass="79900">MHRLAIETTLVLMKVLALAYDVITLPIYAIFQQPWVYWKRKRSCAAKPLIEGDRYSPYRKLKCPEFDAYKGCHTLSDVARVAVLRHAKRFALGTRPLLASSEEKQPNGKVFKKLVLGDYEWITFEEADRKIDATARGLLAIGARPRKHLAIFAETRVEWLLTAQACLRTNVPLVTLYATMSNDAVVNALNETQVTHLVTSADLLPRVQSFMDKIPSVTHVVYMDNANSKLPAPSAKSPKVIPFSALEQRGEDYQVPAESSPTADDVAIVMFTSGSSGVPKGVVQTHRSLLSVMNSFGSLSRTFNTWTCRDAHVAYLPLAHMFELMTELILFGVGARIGYSSPLTFTDKSTALAQGCRGDVSLVRPTYIPIVPLVAERLRKGISDAAASAGPFFKAFFDYAVRYKNFWLDLGFDTPLLNRLVFKKTRLLLGGSLEIIATGSAPLSKETRRFLRACFCCYVAEGYGLTETGGAGTFMDAEDVSDERVGAPLPGCYVRLVDWPEGKYSTSDKPNPRGEIVVGGTCVAQGYFKNEELTRESFREEGGLRWCYTGDIGEIFPDGTLKIIDRKKDLIKLQHGEYVPLSQVEKVLKACSLVDNVFAYGSSLHTYLVAFVVPNPEELVKIAREIGRELKSATLKELCEDAEVAKVAEDRILAYAQASRLQKIEVPRKVKLCAEEWMPHNGLVTATFKLRRKSLQCFYQRDIDALYASGEDSRVGRM</sequence>
<evidence type="ECO:0000313" key="9">
    <source>
        <dbReference type="EMBL" id="JAT97280.1"/>
    </source>
</evidence>
<keyword evidence="3" id="KW-0547">Nucleotide-binding</keyword>
<evidence type="ECO:0000256" key="7">
    <source>
        <dbReference type="ARBA" id="ARBA00026121"/>
    </source>
</evidence>
<name>A0A1E1XDH5_9ACAR</name>
<dbReference type="InterPro" id="IPR020845">
    <property type="entry name" value="AMP-binding_CS"/>
</dbReference>
<keyword evidence="4" id="KW-0276">Fatty acid metabolism</keyword>
<keyword evidence="4" id="KW-0443">Lipid metabolism</keyword>
<evidence type="ECO:0000256" key="6">
    <source>
        <dbReference type="ARBA" id="ARBA00024484"/>
    </source>
</evidence>
<keyword evidence="2" id="KW-0436">Ligase</keyword>
<protein>
    <recommendedName>
        <fullName evidence="7">long-chain-fatty-acid--CoA ligase</fullName>
        <ecNumber evidence="7">6.2.1.3</ecNumber>
    </recommendedName>
</protein>
<dbReference type="InterPro" id="IPR000873">
    <property type="entry name" value="AMP-dep_synth/lig_dom"/>
</dbReference>
<dbReference type="Gene3D" id="3.30.300.30">
    <property type="match status" value="1"/>
</dbReference>
<keyword evidence="5" id="KW-0067">ATP-binding</keyword>
<dbReference type="InterPro" id="IPR045851">
    <property type="entry name" value="AMP-bd_C_sf"/>
</dbReference>
<evidence type="ECO:0000259" key="8">
    <source>
        <dbReference type="Pfam" id="PF00501"/>
    </source>
</evidence>
<accession>A0A1E1XDH5</accession>
<dbReference type="GO" id="GO:0005783">
    <property type="term" value="C:endoplasmic reticulum"/>
    <property type="evidence" value="ECO:0007669"/>
    <property type="project" value="TreeGrafter"/>
</dbReference>
<evidence type="ECO:0000256" key="2">
    <source>
        <dbReference type="ARBA" id="ARBA00022598"/>
    </source>
</evidence>
<evidence type="ECO:0000256" key="1">
    <source>
        <dbReference type="ARBA" id="ARBA00006432"/>
    </source>
</evidence>
<reference evidence="9" key="1">
    <citation type="journal article" date="2017" name="Front. Cell. Infect. Microbiol.">
        <title>The Distinct Transcriptional Response of the Midgut of Amblyomma sculptum and Amblyomma aureolatum Ticks to Rickettsia rickettsii Correlates to Their Differences in Susceptibility to Infection.</title>
        <authorList>
            <person name="Martins L.A."/>
            <person name="Galletti M.F.B.M."/>
            <person name="Ribeiro J.M."/>
            <person name="Fujita A."/>
            <person name="Costa F.B."/>
            <person name="Labruna M.B."/>
            <person name="Daffre S."/>
            <person name="Fogaca A.C."/>
        </authorList>
    </citation>
    <scope>NUCLEOTIDE SEQUENCE</scope>
</reference>
<dbReference type="GO" id="GO:0005886">
    <property type="term" value="C:plasma membrane"/>
    <property type="evidence" value="ECO:0007669"/>
    <property type="project" value="TreeGrafter"/>
</dbReference>
<dbReference type="PANTHER" id="PTHR43272:SF83">
    <property type="entry name" value="ACYL-COA SYNTHETASE LONG-CHAIN, ISOFORM J"/>
    <property type="match status" value="1"/>
</dbReference>
<dbReference type="InterPro" id="IPR042099">
    <property type="entry name" value="ANL_N_sf"/>
</dbReference>
<comment type="catalytic activity">
    <reaction evidence="6">
        <text>a long-chain fatty acid + ATP + CoA = a long-chain fatty acyl-CoA + AMP + diphosphate</text>
        <dbReference type="Rhea" id="RHEA:15421"/>
        <dbReference type="ChEBI" id="CHEBI:30616"/>
        <dbReference type="ChEBI" id="CHEBI:33019"/>
        <dbReference type="ChEBI" id="CHEBI:57287"/>
        <dbReference type="ChEBI" id="CHEBI:57560"/>
        <dbReference type="ChEBI" id="CHEBI:83139"/>
        <dbReference type="ChEBI" id="CHEBI:456215"/>
        <dbReference type="EC" id="6.2.1.3"/>
    </reaction>
    <physiologicalReaction direction="left-to-right" evidence="6">
        <dbReference type="Rhea" id="RHEA:15422"/>
    </physiologicalReaction>
</comment>
<evidence type="ECO:0000256" key="5">
    <source>
        <dbReference type="ARBA" id="ARBA00022840"/>
    </source>
</evidence>
<proteinExistence type="evidence at transcript level"/>
<dbReference type="AlphaFoldDB" id="A0A1E1XDH5"/>
<dbReference type="PANTHER" id="PTHR43272">
    <property type="entry name" value="LONG-CHAIN-FATTY-ACID--COA LIGASE"/>
    <property type="match status" value="1"/>
</dbReference>
<dbReference type="GO" id="GO:0005524">
    <property type="term" value="F:ATP binding"/>
    <property type="evidence" value="ECO:0007669"/>
    <property type="project" value="UniProtKB-KW"/>
</dbReference>
<dbReference type="Gene3D" id="3.40.50.12780">
    <property type="entry name" value="N-terminal domain of ligase-like"/>
    <property type="match status" value="1"/>
</dbReference>
<dbReference type="GO" id="GO:0005811">
    <property type="term" value="C:lipid droplet"/>
    <property type="evidence" value="ECO:0007669"/>
    <property type="project" value="TreeGrafter"/>
</dbReference>
<feature type="domain" description="AMP-dependent synthetase/ligase" evidence="8">
    <location>
        <begin position="104"/>
        <end position="528"/>
    </location>
</feature>
<dbReference type="EMBL" id="GFAC01001908">
    <property type="protein sequence ID" value="JAT97280.1"/>
    <property type="molecule type" value="mRNA"/>
</dbReference>
<evidence type="ECO:0000256" key="4">
    <source>
        <dbReference type="ARBA" id="ARBA00022832"/>
    </source>
</evidence>
<organism evidence="9">
    <name type="scientific">Amblyomma aureolatum</name>
    <dbReference type="NCBI Taxonomy" id="187763"/>
    <lineage>
        <taxon>Eukaryota</taxon>
        <taxon>Metazoa</taxon>
        <taxon>Ecdysozoa</taxon>
        <taxon>Arthropoda</taxon>
        <taxon>Chelicerata</taxon>
        <taxon>Arachnida</taxon>
        <taxon>Acari</taxon>
        <taxon>Parasitiformes</taxon>
        <taxon>Ixodida</taxon>
        <taxon>Ixodoidea</taxon>
        <taxon>Ixodidae</taxon>
        <taxon>Amblyomminae</taxon>
        <taxon>Amblyomma</taxon>
    </lineage>
</organism>
<dbReference type="Pfam" id="PF00501">
    <property type="entry name" value="AMP-binding"/>
    <property type="match status" value="1"/>
</dbReference>